<evidence type="ECO:0000313" key="3">
    <source>
        <dbReference type="Proteomes" id="UP000450917"/>
    </source>
</evidence>
<dbReference type="Proteomes" id="UP000450917">
    <property type="component" value="Unassembled WGS sequence"/>
</dbReference>
<comment type="caution">
    <text evidence="2">The sequence shown here is derived from an EMBL/GenBank/DDBJ whole genome shotgun (WGS) entry which is preliminary data.</text>
</comment>
<name>A0A7X2ZEE5_9BACL</name>
<dbReference type="EMBL" id="WNZX01000024">
    <property type="protein sequence ID" value="MUG73352.1"/>
    <property type="molecule type" value="Genomic_DNA"/>
</dbReference>
<gene>
    <name evidence="2" type="ORF">GNP93_22225</name>
</gene>
<reference evidence="2 3" key="1">
    <citation type="submission" date="2019-11" db="EMBL/GenBank/DDBJ databases">
        <title>Draft genome sequences of five Paenibacillus species of dairy origin.</title>
        <authorList>
            <person name="Olajide A.M."/>
            <person name="Chen S."/>
            <person name="Lapointe G."/>
        </authorList>
    </citation>
    <scope>NUCLEOTIDE SEQUENCE [LARGE SCALE GENOMIC DNA]</scope>
    <source>
        <strain evidence="2 3">2CS3</strain>
    </source>
</reference>
<keyword evidence="3" id="KW-1185">Reference proteome</keyword>
<protein>
    <submittedName>
        <fullName evidence="2">Uncharacterized protein</fullName>
    </submittedName>
</protein>
<organism evidence="2 3">
    <name type="scientific">Paenibacillus validus</name>
    <dbReference type="NCBI Taxonomy" id="44253"/>
    <lineage>
        <taxon>Bacteria</taxon>
        <taxon>Bacillati</taxon>
        <taxon>Bacillota</taxon>
        <taxon>Bacilli</taxon>
        <taxon>Bacillales</taxon>
        <taxon>Paenibacillaceae</taxon>
        <taxon>Paenibacillus</taxon>
    </lineage>
</organism>
<accession>A0A7X2ZEE5</accession>
<proteinExistence type="predicted"/>
<dbReference type="AlphaFoldDB" id="A0A7X2ZEE5"/>
<keyword evidence="1" id="KW-1133">Transmembrane helix</keyword>
<evidence type="ECO:0000256" key="1">
    <source>
        <dbReference type="SAM" id="Phobius"/>
    </source>
</evidence>
<evidence type="ECO:0000313" key="2">
    <source>
        <dbReference type="EMBL" id="MUG73352.1"/>
    </source>
</evidence>
<keyword evidence="1" id="KW-0472">Membrane</keyword>
<sequence>METENRTPREMTYQVGWKRGKIKHSPECGTSDAPLVPGHPLQRWNQAVLWRKARVPGGSGLLLGGLFALPAALFALFVWAVYELARYS</sequence>
<dbReference type="RefSeq" id="WP_155615559.1">
    <property type="nucleotide sequence ID" value="NZ_WNZX01000024.1"/>
</dbReference>
<keyword evidence="1" id="KW-0812">Transmembrane</keyword>
<feature type="transmembrane region" description="Helical" evidence="1">
    <location>
        <begin position="61"/>
        <end position="82"/>
    </location>
</feature>